<dbReference type="InterPro" id="IPR003675">
    <property type="entry name" value="Rce1/LyrA-like_dom"/>
</dbReference>
<dbReference type="RefSeq" id="WP_390185868.1">
    <property type="nucleotide sequence ID" value="NZ_JAQQWT010000003.1"/>
</dbReference>
<feature type="transmembrane region" description="Helical" evidence="1">
    <location>
        <begin position="30"/>
        <end position="47"/>
    </location>
</feature>
<comment type="caution">
    <text evidence="3">The sequence shown here is derived from an EMBL/GenBank/DDBJ whole genome shotgun (WGS) entry which is preliminary data.</text>
</comment>
<organism evidence="3 4">
    <name type="scientific">Halalkalibacter alkalisediminis</name>
    <dbReference type="NCBI Taxonomy" id="935616"/>
    <lineage>
        <taxon>Bacteria</taxon>
        <taxon>Bacillati</taxon>
        <taxon>Bacillota</taxon>
        <taxon>Bacilli</taxon>
        <taxon>Bacillales</taxon>
        <taxon>Bacillaceae</taxon>
        <taxon>Halalkalibacter</taxon>
    </lineage>
</organism>
<feature type="transmembrane region" description="Helical" evidence="1">
    <location>
        <begin position="7"/>
        <end position="24"/>
    </location>
</feature>
<keyword evidence="1" id="KW-0472">Membrane</keyword>
<feature type="transmembrane region" description="Helical" evidence="1">
    <location>
        <begin position="146"/>
        <end position="174"/>
    </location>
</feature>
<feature type="domain" description="CAAX prenyl protease 2/Lysostaphin resistance protein A-like" evidence="2">
    <location>
        <begin position="105"/>
        <end position="193"/>
    </location>
</feature>
<sequence length="201" mass="23124">MNQRKTFYSGLLLAFSLLYVSFHWQPLEFWVLFPLSLFCMTVWSWLLEPYDLKLPSIRLLLSAIGSGILLYSFFAFGKWFVLITGLPLLSDLESLFTLVKPTEPIHYLWLFFIVIPGEEWFWRGFIVKRLTNHLSVNKAAVYGTTLYAGAHLATGSLLLVLAALLAGLAWSFLYVRSKSIWVPILSHLIFDLFLLVLFPLI</sequence>
<accession>A0ABV6NBK9</accession>
<evidence type="ECO:0000313" key="3">
    <source>
        <dbReference type="EMBL" id="MFC0558150.1"/>
    </source>
</evidence>
<evidence type="ECO:0000256" key="1">
    <source>
        <dbReference type="SAM" id="Phobius"/>
    </source>
</evidence>
<feature type="transmembrane region" description="Helical" evidence="1">
    <location>
        <begin position="106"/>
        <end position="125"/>
    </location>
</feature>
<gene>
    <name evidence="3" type="ORF">ACFFH4_03700</name>
</gene>
<keyword evidence="1" id="KW-0812">Transmembrane</keyword>
<keyword evidence="4" id="KW-1185">Reference proteome</keyword>
<protein>
    <submittedName>
        <fullName evidence="3">Lysostaphin resistance A-like protein</fullName>
    </submittedName>
</protein>
<keyword evidence="1" id="KW-1133">Transmembrane helix</keyword>
<name>A0ABV6NBK9_9BACI</name>
<proteinExistence type="predicted"/>
<evidence type="ECO:0000313" key="4">
    <source>
        <dbReference type="Proteomes" id="UP001589833"/>
    </source>
</evidence>
<evidence type="ECO:0000259" key="2">
    <source>
        <dbReference type="Pfam" id="PF02517"/>
    </source>
</evidence>
<dbReference type="EMBL" id="JBHLTR010000004">
    <property type="protein sequence ID" value="MFC0558150.1"/>
    <property type="molecule type" value="Genomic_DNA"/>
</dbReference>
<dbReference type="Pfam" id="PF02517">
    <property type="entry name" value="Rce1-like"/>
    <property type="match status" value="1"/>
</dbReference>
<feature type="transmembrane region" description="Helical" evidence="1">
    <location>
        <begin position="180"/>
        <end position="200"/>
    </location>
</feature>
<feature type="transmembrane region" description="Helical" evidence="1">
    <location>
        <begin position="59"/>
        <end position="86"/>
    </location>
</feature>
<dbReference type="Proteomes" id="UP001589833">
    <property type="component" value="Unassembled WGS sequence"/>
</dbReference>
<reference evidence="3 4" key="1">
    <citation type="submission" date="2024-09" db="EMBL/GenBank/DDBJ databases">
        <authorList>
            <person name="Sun Q."/>
            <person name="Mori K."/>
        </authorList>
    </citation>
    <scope>NUCLEOTIDE SEQUENCE [LARGE SCALE GENOMIC DNA]</scope>
    <source>
        <strain evidence="3 4">NCAIM B.02301</strain>
    </source>
</reference>